<dbReference type="SUPFAM" id="SSF82866">
    <property type="entry name" value="Multidrug efflux transporter AcrB transmembrane domain"/>
    <property type="match status" value="1"/>
</dbReference>
<feature type="transmembrane region" description="Helical" evidence="1">
    <location>
        <begin position="250"/>
        <end position="274"/>
    </location>
</feature>
<dbReference type="PANTHER" id="PTHR32063">
    <property type="match status" value="1"/>
</dbReference>
<evidence type="ECO:0000313" key="2">
    <source>
        <dbReference type="EMBL" id="EEF26395.1"/>
    </source>
</evidence>
<proteinExistence type="predicted"/>
<feature type="transmembrane region" description="Helical" evidence="1">
    <location>
        <begin position="174"/>
        <end position="194"/>
    </location>
</feature>
<dbReference type="PRINTS" id="PR00702">
    <property type="entry name" value="ACRIFLAVINRP"/>
</dbReference>
<dbReference type="AlphaFoldDB" id="B9TCM0"/>
<feature type="transmembrane region" description="Helical" evidence="1">
    <location>
        <begin position="99"/>
        <end position="123"/>
    </location>
</feature>
<dbReference type="Proteomes" id="UP000008311">
    <property type="component" value="Unassembled WGS sequence"/>
</dbReference>
<dbReference type="GO" id="GO:0016020">
    <property type="term" value="C:membrane"/>
    <property type="evidence" value="ECO:0007669"/>
    <property type="project" value="InterPro"/>
</dbReference>
<evidence type="ECO:0000313" key="3">
    <source>
        <dbReference type="Proteomes" id="UP000008311"/>
    </source>
</evidence>
<keyword evidence="3" id="KW-1185">Reference proteome</keyword>
<protein>
    <submittedName>
        <fullName evidence="2">Uncharacterized protein</fullName>
    </submittedName>
</protein>
<evidence type="ECO:0000256" key="1">
    <source>
        <dbReference type="SAM" id="Phobius"/>
    </source>
</evidence>
<keyword evidence="1" id="KW-0812">Transmembrane</keyword>
<feature type="transmembrane region" description="Helical" evidence="1">
    <location>
        <begin position="73"/>
        <end position="92"/>
    </location>
</feature>
<keyword evidence="1" id="KW-0472">Membrane</keyword>
<accession>B9TCM0</accession>
<feature type="transmembrane region" description="Helical" evidence="1">
    <location>
        <begin position="129"/>
        <end position="153"/>
    </location>
</feature>
<dbReference type="Pfam" id="PF00873">
    <property type="entry name" value="ACR_tran"/>
    <property type="match status" value="1"/>
</dbReference>
<dbReference type="Gene3D" id="1.20.1640.10">
    <property type="entry name" value="Multidrug efflux transporter AcrB transmembrane domain"/>
    <property type="match status" value="1"/>
</dbReference>
<dbReference type="PANTHER" id="PTHR32063:SF0">
    <property type="entry name" value="SWARMING MOTILITY PROTEIN SWRC"/>
    <property type="match status" value="1"/>
</dbReference>
<dbReference type="eggNOG" id="ENOG502RHH3">
    <property type="taxonomic scope" value="Eukaryota"/>
</dbReference>
<reference evidence="3" key="1">
    <citation type="journal article" date="2010" name="Nat. Biotechnol.">
        <title>Draft genome sequence of the oilseed species Ricinus communis.</title>
        <authorList>
            <person name="Chan A.P."/>
            <person name="Crabtree J."/>
            <person name="Zhao Q."/>
            <person name="Lorenzi H."/>
            <person name="Orvis J."/>
            <person name="Puiu D."/>
            <person name="Melake-Berhan A."/>
            <person name="Jones K.M."/>
            <person name="Redman J."/>
            <person name="Chen G."/>
            <person name="Cahoon E.B."/>
            <person name="Gedil M."/>
            <person name="Stanke M."/>
            <person name="Haas B.J."/>
            <person name="Wortman J.R."/>
            <person name="Fraser-Liggett C.M."/>
            <person name="Ravel J."/>
            <person name="Rabinowicz P.D."/>
        </authorList>
    </citation>
    <scope>NUCLEOTIDE SEQUENCE [LARGE SCALE GENOMIC DNA]</scope>
    <source>
        <strain evidence="3">cv. Hale</strain>
    </source>
</reference>
<dbReference type="GO" id="GO:0022857">
    <property type="term" value="F:transmembrane transporter activity"/>
    <property type="evidence" value="ECO:0007669"/>
    <property type="project" value="InterPro"/>
</dbReference>
<gene>
    <name evidence="2" type="ORF">RCOM_1859120</name>
</gene>
<name>B9TCM0_RICCO</name>
<keyword evidence="1" id="KW-1133">Transmembrane helix</keyword>
<dbReference type="STRING" id="3988.B9TCM0"/>
<dbReference type="EMBL" id="EQ977411">
    <property type="protein sequence ID" value="EEF26395.1"/>
    <property type="molecule type" value="Genomic_DNA"/>
</dbReference>
<dbReference type="InParanoid" id="B9TCM0"/>
<sequence>MVPLDQIASVTMGKGPSTIKHKDGKRVITVTANVEGRSPGEVTSDAMKLVKDIDFPPGYGLALGGAGKDMQEVFGAMAIALVAGVGLMYLILVMQFGSFTAPIAVMLSLPLSLIGVVLGLLATNSTINLMSLIGVIMLMGLVAKNAILLLDAARKRQEEGFSREDALMYAGRMRLRPILMTTFALIAGMFPVALGLGEGGEFYRPMAIAIIGGTITSTLLTLLMVPTFYDSIEIKKDSAIVKLHRRAERFGMVLAVVSIVIEAILFLVFARFIYRCIMWAVRKVFGKKPPAAPLEQERKIA</sequence>
<feature type="transmembrane region" description="Helical" evidence="1">
    <location>
        <begin position="206"/>
        <end position="229"/>
    </location>
</feature>
<dbReference type="InterPro" id="IPR001036">
    <property type="entry name" value="Acrflvin-R"/>
</dbReference>
<organism evidence="2 3">
    <name type="scientific">Ricinus communis</name>
    <name type="common">Castor bean</name>
    <dbReference type="NCBI Taxonomy" id="3988"/>
    <lineage>
        <taxon>Eukaryota</taxon>
        <taxon>Viridiplantae</taxon>
        <taxon>Streptophyta</taxon>
        <taxon>Embryophyta</taxon>
        <taxon>Tracheophyta</taxon>
        <taxon>Spermatophyta</taxon>
        <taxon>Magnoliopsida</taxon>
        <taxon>eudicotyledons</taxon>
        <taxon>Gunneridae</taxon>
        <taxon>Pentapetalae</taxon>
        <taxon>rosids</taxon>
        <taxon>fabids</taxon>
        <taxon>Malpighiales</taxon>
        <taxon>Euphorbiaceae</taxon>
        <taxon>Acalyphoideae</taxon>
        <taxon>Acalypheae</taxon>
        <taxon>Ricinus</taxon>
    </lineage>
</organism>